<evidence type="ECO:0000256" key="6">
    <source>
        <dbReference type="ARBA" id="ARBA00022549"/>
    </source>
</evidence>
<dbReference type="RefSeq" id="WP_200258478.1">
    <property type="nucleotide sequence ID" value="NZ_NRSH01000064.1"/>
</dbReference>
<evidence type="ECO:0000256" key="15">
    <source>
        <dbReference type="SAM" id="Phobius"/>
    </source>
</evidence>
<dbReference type="NCBIfam" id="NF040862">
    <property type="entry name" value="pufB_517_ASD"/>
    <property type="match status" value="1"/>
</dbReference>
<sequence length="76" mass="8205">MAQEKPMTNITDEEAKEFHSMFTQAFVVYVGVAVVAHILAWAWRPWIPGDEGYGAALIDGANSVAAVVQQIAPFAA</sequence>
<keyword evidence="10" id="KW-0076">Bacteriochlorophyll</keyword>
<comment type="subcellular location">
    <subcellularLocation>
        <location evidence="2">Cell inner membrane</location>
        <topology evidence="2">Single-pass type II membrane protein</topology>
    </subcellularLocation>
</comment>
<accession>A0ABS1E8J9</accession>
<keyword evidence="8" id="KW-0479">Metal-binding</keyword>
<evidence type="ECO:0000259" key="16">
    <source>
        <dbReference type="Pfam" id="PF00556"/>
    </source>
</evidence>
<keyword evidence="13 15" id="KW-0472">Membrane</keyword>
<evidence type="ECO:0000256" key="3">
    <source>
        <dbReference type="ARBA" id="ARBA00011052"/>
    </source>
</evidence>
<proteinExistence type="inferred from homology"/>
<keyword evidence="4" id="KW-1003">Cell membrane</keyword>
<evidence type="ECO:0000256" key="10">
    <source>
        <dbReference type="ARBA" id="ARBA00022956"/>
    </source>
</evidence>
<keyword evidence="12" id="KW-0157">Chromophore</keyword>
<reference evidence="17 18" key="1">
    <citation type="journal article" date="2020" name="Microorganisms">
        <title>Osmotic Adaptation and Compatible Solute Biosynthesis of Phototrophic Bacteria as Revealed from Genome Analyses.</title>
        <authorList>
            <person name="Imhoff J.F."/>
            <person name="Rahn T."/>
            <person name="Kunzel S."/>
            <person name="Keller A."/>
            <person name="Neulinger S.C."/>
        </authorList>
    </citation>
    <scope>NUCLEOTIDE SEQUENCE [LARGE SCALE GENOMIC DNA]</scope>
    <source>
        <strain evidence="17 18">DSM 15116</strain>
    </source>
</reference>
<keyword evidence="11 15" id="KW-1133">Transmembrane helix</keyword>
<evidence type="ECO:0000313" key="17">
    <source>
        <dbReference type="EMBL" id="MBK1726746.1"/>
    </source>
</evidence>
<keyword evidence="9" id="KW-0460">Magnesium</keyword>
<keyword evidence="18" id="KW-1185">Reference proteome</keyword>
<gene>
    <name evidence="17" type="ORF">CKO13_06870</name>
</gene>
<keyword evidence="6" id="KW-0042">Antenna complex</keyword>
<dbReference type="Pfam" id="PF00556">
    <property type="entry name" value="LHC"/>
    <property type="match status" value="1"/>
</dbReference>
<evidence type="ECO:0000256" key="11">
    <source>
        <dbReference type="ARBA" id="ARBA00022989"/>
    </source>
</evidence>
<dbReference type="InterPro" id="IPR023623">
    <property type="entry name" value="Antenna_beta_CS"/>
</dbReference>
<dbReference type="InterPro" id="IPR035889">
    <property type="entry name" value="Light-harvesting_complex"/>
</dbReference>
<evidence type="ECO:0000256" key="9">
    <source>
        <dbReference type="ARBA" id="ARBA00022842"/>
    </source>
</evidence>
<dbReference type="EMBL" id="NRSH01000064">
    <property type="protein sequence ID" value="MBK1726746.1"/>
    <property type="molecule type" value="Genomic_DNA"/>
</dbReference>
<dbReference type="PROSITE" id="PS00969">
    <property type="entry name" value="ANTENNA_COMP_BETA"/>
    <property type="match status" value="1"/>
</dbReference>
<keyword evidence="5" id="KW-0148">Chlorophyll</keyword>
<evidence type="ECO:0000256" key="5">
    <source>
        <dbReference type="ARBA" id="ARBA00022494"/>
    </source>
</evidence>
<organism evidence="17 18">
    <name type="scientific">Halorhodospira neutriphila</name>
    <dbReference type="NCBI Taxonomy" id="168379"/>
    <lineage>
        <taxon>Bacteria</taxon>
        <taxon>Pseudomonadati</taxon>
        <taxon>Pseudomonadota</taxon>
        <taxon>Gammaproteobacteria</taxon>
        <taxon>Chromatiales</taxon>
        <taxon>Ectothiorhodospiraceae</taxon>
        <taxon>Halorhodospira</taxon>
    </lineage>
</organism>
<dbReference type="InterPro" id="IPR000066">
    <property type="entry name" value="Antenna_a/b"/>
</dbReference>
<feature type="domain" description="Antenna complex alpha/beta subunit" evidence="16">
    <location>
        <begin position="12"/>
        <end position="47"/>
    </location>
</feature>
<dbReference type="InterPro" id="IPR002362">
    <property type="entry name" value="LHB-1/5"/>
</dbReference>
<dbReference type="PRINTS" id="PR00674">
    <property type="entry name" value="LIGHTHARVSTB"/>
</dbReference>
<evidence type="ECO:0000256" key="8">
    <source>
        <dbReference type="ARBA" id="ARBA00022723"/>
    </source>
</evidence>
<keyword evidence="7 15" id="KW-0812">Transmembrane</keyword>
<comment type="function">
    <text evidence="1">Antenna complexes are light-harvesting systems, which transfer the excitation energy to the reaction centers.</text>
</comment>
<dbReference type="Proteomes" id="UP000738126">
    <property type="component" value="Unassembled WGS sequence"/>
</dbReference>
<evidence type="ECO:0000256" key="14">
    <source>
        <dbReference type="ARBA" id="ARBA00023243"/>
    </source>
</evidence>
<evidence type="ECO:0000256" key="1">
    <source>
        <dbReference type="ARBA" id="ARBA00002455"/>
    </source>
</evidence>
<comment type="caution">
    <text evidence="17">The sequence shown here is derived from an EMBL/GenBank/DDBJ whole genome shotgun (WGS) entry which is preliminary data.</text>
</comment>
<dbReference type="SUPFAM" id="SSF56918">
    <property type="entry name" value="Light-harvesting complex subunits"/>
    <property type="match status" value="1"/>
</dbReference>
<evidence type="ECO:0000256" key="4">
    <source>
        <dbReference type="ARBA" id="ARBA00022475"/>
    </source>
</evidence>
<dbReference type="Gene3D" id="1.20.5.250">
    <property type="match status" value="1"/>
</dbReference>
<evidence type="ECO:0000256" key="7">
    <source>
        <dbReference type="ARBA" id="ARBA00022692"/>
    </source>
</evidence>
<evidence type="ECO:0000313" key="18">
    <source>
        <dbReference type="Proteomes" id="UP000738126"/>
    </source>
</evidence>
<comment type="similarity">
    <text evidence="3">Belongs to the antenna complex beta subunit family.</text>
</comment>
<dbReference type="InterPro" id="IPR023624">
    <property type="entry name" value="Antenna_beta_dom_sf"/>
</dbReference>
<protein>
    <submittedName>
        <fullName evidence="17">Light-harvesting protein</fullName>
    </submittedName>
</protein>
<evidence type="ECO:0000256" key="12">
    <source>
        <dbReference type="ARBA" id="ARBA00022991"/>
    </source>
</evidence>
<feature type="transmembrane region" description="Helical" evidence="15">
    <location>
        <begin position="21"/>
        <end position="43"/>
    </location>
</feature>
<keyword evidence="14" id="KW-0437">Light-harvesting polypeptide</keyword>
<evidence type="ECO:0000256" key="2">
    <source>
        <dbReference type="ARBA" id="ARBA00004249"/>
    </source>
</evidence>
<evidence type="ECO:0000256" key="13">
    <source>
        <dbReference type="ARBA" id="ARBA00023136"/>
    </source>
</evidence>
<name>A0ABS1E8J9_9GAMM</name>